<keyword evidence="9" id="KW-1185">Reference proteome</keyword>
<dbReference type="AlphaFoldDB" id="A0AA38GM09"/>
<feature type="region of interest" description="Disordered" evidence="6">
    <location>
        <begin position="247"/>
        <end position="317"/>
    </location>
</feature>
<evidence type="ECO:0000256" key="3">
    <source>
        <dbReference type="ARBA" id="ARBA00023125"/>
    </source>
</evidence>
<dbReference type="GO" id="GO:0009873">
    <property type="term" value="P:ethylene-activated signaling pathway"/>
    <property type="evidence" value="ECO:0007669"/>
    <property type="project" value="InterPro"/>
</dbReference>
<evidence type="ECO:0000256" key="5">
    <source>
        <dbReference type="ARBA" id="ARBA00023242"/>
    </source>
</evidence>
<dbReference type="CDD" id="cd00018">
    <property type="entry name" value="AP2"/>
    <property type="match status" value="1"/>
</dbReference>
<dbReference type="InterPro" id="IPR016177">
    <property type="entry name" value="DNA-bd_dom_sf"/>
</dbReference>
<dbReference type="GO" id="GO:0005634">
    <property type="term" value="C:nucleus"/>
    <property type="evidence" value="ECO:0007669"/>
    <property type="project" value="UniProtKB-SubCell"/>
</dbReference>
<name>A0AA38GM09_TAXCH</name>
<feature type="compositionally biased region" description="Basic and acidic residues" evidence="6">
    <location>
        <begin position="128"/>
        <end position="137"/>
    </location>
</feature>
<dbReference type="PRINTS" id="PR00367">
    <property type="entry name" value="ETHRSPELEMNT"/>
</dbReference>
<feature type="region of interest" description="Disordered" evidence="6">
    <location>
        <begin position="107"/>
        <end position="137"/>
    </location>
</feature>
<dbReference type="SUPFAM" id="SSF54171">
    <property type="entry name" value="DNA-binding domain"/>
    <property type="match status" value="1"/>
</dbReference>
<dbReference type="PANTHER" id="PTHR31190">
    <property type="entry name" value="DNA-BINDING DOMAIN"/>
    <property type="match status" value="1"/>
</dbReference>
<keyword evidence="3" id="KW-0238">DNA-binding</keyword>
<keyword evidence="2" id="KW-0805">Transcription regulation</keyword>
<protein>
    <recommendedName>
        <fullName evidence="7">AP2/ERF domain-containing protein</fullName>
    </recommendedName>
</protein>
<dbReference type="InterPro" id="IPR036955">
    <property type="entry name" value="AP2/ERF_dom_sf"/>
</dbReference>
<feature type="compositionally biased region" description="Low complexity" evidence="6">
    <location>
        <begin position="248"/>
        <end position="262"/>
    </location>
</feature>
<comment type="subcellular location">
    <subcellularLocation>
        <location evidence="1">Nucleus</location>
    </subcellularLocation>
</comment>
<dbReference type="InterPro" id="IPR044808">
    <property type="entry name" value="ERF_plant"/>
</dbReference>
<reference evidence="8 9" key="1">
    <citation type="journal article" date="2021" name="Nat. Plants">
        <title>The Taxus genome provides insights into paclitaxel biosynthesis.</title>
        <authorList>
            <person name="Xiong X."/>
            <person name="Gou J."/>
            <person name="Liao Q."/>
            <person name="Li Y."/>
            <person name="Zhou Q."/>
            <person name="Bi G."/>
            <person name="Li C."/>
            <person name="Du R."/>
            <person name="Wang X."/>
            <person name="Sun T."/>
            <person name="Guo L."/>
            <person name="Liang H."/>
            <person name="Lu P."/>
            <person name="Wu Y."/>
            <person name="Zhang Z."/>
            <person name="Ro D.K."/>
            <person name="Shang Y."/>
            <person name="Huang S."/>
            <person name="Yan J."/>
        </authorList>
    </citation>
    <scope>NUCLEOTIDE SEQUENCE [LARGE SCALE GENOMIC DNA]</scope>
    <source>
        <strain evidence="8">Ta-2019</strain>
    </source>
</reference>
<dbReference type="Gene3D" id="3.30.730.10">
    <property type="entry name" value="AP2/ERF domain"/>
    <property type="match status" value="1"/>
</dbReference>
<evidence type="ECO:0000256" key="4">
    <source>
        <dbReference type="ARBA" id="ARBA00023163"/>
    </source>
</evidence>
<organism evidence="8 9">
    <name type="scientific">Taxus chinensis</name>
    <name type="common">Chinese yew</name>
    <name type="synonym">Taxus wallichiana var. chinensis</name>
    <dbReference type="NCBI Taxonomy" id="29808"/>
    <lineage>
        <taxon>Eukaryota</taxon>
        <taxon>Viridiplantae</taxon>
        <taxon>Streptophyta</taxon>
        <taxon>Embryophyta</taxon>
        <taxon>Tracheophyta</taxon>
        <taxon>Spermatophyta</taxon>
        <taxon>Pinopsida</taxon>
        <taxon>Pinidae</taxon>
        <taxon>Conifers II</taxon>
        <taxon>Cupressales</taxon>
        <taxon>Taxaceae</taxon>
        <taxon>Taxus</taxon>
    </lineage>
</organism>
<accession>A0AA38GM09</accession>
<dbReference type="Proteomes" id="UP000824469">
    <property type="component" value="Unassembled WGS sequence"/>
</dbReference>
<evidence type="ECO:0000256" key="1">
    <source>
        <dbReference type="ARBA" id="ARBA00004123"/>
    </source>
</evidence>
<dbReference type="FunFam" id="3.30.730.10:FF:000001">
    <property type="entry name" value="Ethylene-responsive transcription factor 2"/>
    <property type="match status" value="1"/>
</dbReference>
<evidence type="ECO:0000313" key="9">
    <source>
        <dbReference type="Proteomes" id="UP000824469"/>
    </source>
</evidence>
<dbReference type="PROSITE" id="PS51032">
    <property type="entry name" value="AP2_ERF"/>
    <property type="match status" value="1"/>
</dbReference>
<feature type="non-terminal residue" evidence="8">
    <location>
        <position position="341"/>
    </location>
</feature>
<dbReference type="GO" id="GO:0003700">
    <property type="term" value="F:DNA-binding transcription factor activity"/>
    <property type="evidence" value="ECO:0007669"/>
    <property type="project" value="InterPro"/>
</dbReference>
<comment type="caution">
    <text evidence="8">The sequence shown here is derived from an EMBL/GenBank/DDBJ whole genome shotgun (WGS) entry which is preliminary data.</text>
</comment>
<dbReference type="InterPro" id="IPR001471">
    <property type="entry name" value="AP2/ERF_dom"/>
</dbReference>
<evidence type="ECO:0000256" key="2">
    <source>
        <dbReference type="ARBA" id="ARBA00023015"/>
    </source>
</evidence>
<dbReference type="PANTHER" id="PTHR31190:SF374">
    <property type="entry name" value="AP2_ERF DOMAIN-CONTAINING PROTEIN"/>
    <property type="match status" value="1"/>
</dbReference>
<dbReference type="GO" id="GO:0003677">
    <property type="term" value="F:DNA binding"/>
    <property type="evidence" value="ECO:0007669"/>
    <property type="project" value="UniProtKB-KW"/>
</dbReference>
<dbReference type="Pfam" id="PF00847">
    <property type="entry name" value="AP2"/>
    <property type="match status" value="1"/>
</dbReference>
<dbReference type="EMBL" id="JAHRHJ020000002">
    <property type="protein sequence ID" value="KAH9324223.1"/>
    <property type="molecule type" value="Genomic_DNA"/>
</dbReference>
<keyword evidence="4" id="KW-0804">Transcription</keyword>
<dbReference type="SMART" id="SM00380">
    <property type="entry name" value="AP2"/>
    <property type="match status" value="1"/>
</dbReference>
<sequence length="341" mass="38309">MESLKLNSGSDLCGFGIDNNNWELMLSNDTLQPDFSSSTTFVPTNGLWDLQSSEFLSNIKDSEIWPPAFPRCLSEELNFLSLDENDSEDMVLYGVLREAINIGWEPTKKTIDSQHDNGSPSQEEEEGKSEIEVPPEKKQKTPIKMINEKLPEVEKHFRGVRTRPWGKYAAEIRDSDRRGIRVWLGTFDTAEEAAMAYDQAAFNMRGSRAVLNFPNDGGCRFLHQTAAAAIANSNPSFEIVIPPTTIKSASSSSDEYRSSPTSLPLDRPVDRRSYKRLMPPSAHPDDKDQGKPKRPSFNETACSDETQNANNDEVSKMVEFDSDETVLELEVLSVDYLEELL</sequence>
<dbReference type="OMA" id="EAINIGW"/>
<proteinExistence type="predicted"/>
<feature type="compositionally biased region" description="Polar residues" evidence="6">
    <location>
        <begin position="297"/>
        <end position="312"/>
    </location>
</feature>
<evidence type="ECO:0000256" key="6">
    <source>
        <dbReference type="SAM" id="MobiDB-lite"/>
    </source>
</evidence>
<feature type="domain" description="AP2/ERF" evidence="7">
    <location>
        <begin position="156"/>
        <end position="214"/>
    </location>
</feature>
<gene>
    <name evidence="8" type="ORF">KI387_004401</name>
</gene>
<keyword evidence="5" id="KW-0539">Nucleus</keyword>
<evidence type="ECO:0000259" key="7">
    <source>
        <dbReference type="PROSITE" id="PS51032"/>
    </source>
</evidence>
<evidence type="ECO:0000313" key="8">
    <source>
        <dbReference type="EMBL" id="KAH9324223.1"/>
    </source>
</evidence>